<keyword evidence="1" id="KW-0472">Membrane</keyword>
<dbReference type="InterPro" id="IPR025505">
    <property type="entry name" value="FHIPEP_CS"/>
</dbReference>
<sequence length="675" mass="74349">MKFGDIVVSLAVIAVIIIIIMPIPLIVVDILLSLNISLSMLILLIAIYNKEPLEFAVFPSMLLLTTLFRLSLNISTTRYILSKGNAGAVIEAFGQFVVGGNAVVGFIIFLIIIIIQFMVITKGAERVSEVAARFTLDAMPGKQMAIDADLNSGLITEAEARERRMRIQNEADFYGAMDGASKFVKGDAIAGIIITIINITAGFVLGMLGKGLSFMEALQKYTLLTVGDGLVSQIPALLISTATGIVVTRAASDSDLGNDVIKQLFRQPKIMFIIAGVLLFLGLTPLPDLPYFLLSGVFVYLGFMLKKSIQESIVEEEEVHQDTEAEDIRKPENVLPLLQVDPIELEFGYGIIPLADPNQGGDLFDRLVMIRRQCALELGIIVPMIRLRDNIQLESNQYVIKIKGIDVAAGNIVFDHYLAMNPGTAEGDISGIDTVEPAFGLPAKWIQEDEREKAEIFGYTVVDPSSVISTHLTEIIKRHAHELLGRQEVKSLLDNVKEHNEALIDELVPKIMSLGEIQKVLSNLLREGISIRDMVTILETLADYGTITRDTEMLTEYVRQSLSRAITKQFIDGDHVKVITLDQSLEQTIMESIQQTEHGSYLNLDPNIAQAVLNNLATQIEKLMSVGEQPIILTSPIVRGYFKKLTEQLTPELIVLSYNEIDSKIEVQSIGVVSA</sequence>
<keyword evidence="3" id="KW-1185">Reference proteome</keyword>
<keyword evidence="1" id="KW-1133">Transmembrane helix</keyword>
<keyword evidence="2" id="KW-0282">Flagellum</keyword>
<keyword evidence="1" id="KW-1005">Bacterial flagellum biogenesis</keyword>
<dbReference type="Proteomes" id="UP000886818">
    <property type="component" value="Chromosome"/>
</dbReference>
<organism evidence="2 3">
    <name type="scientific">Crassaminicella indica</name>
    <dbReference type="NCBI Taxonomy" id="2855394"/>
    <lineage>
        <taxon>Bacteria</taxon>
        <taxon>Bacillati</taxon>
        <taxon>Bacillota</taxon>
        <taxon>Clostridia</taxon>
        <taxon>Eubacteriales</taxon>
        <taxon>Clostridiaceae</taxon>
        <taxon>Crassaminicella</taxon>
    </lineage>
</organism>
<evidence type="ECO:0000313" key="3">
    <source>
        <dbReference type="Proteomes" id="UP000886818"/>
    </source>
</evidence>
<feature type="transmembrane region" description="Helical" evidence="1">
    <location>
        <begin position="188"/>
        <end position="209"/>
    </location>
</feature>
<dbReference type="PANTHER" id="PTHR30161:SF1">
    <property type="entry name" value="FLAGELLAR BIOSYNTHESIS PROTEIN FLHA-RELATED"/>
    <property type="match status" value="1"/>
</dbReference>
<comment type="function">
    <text evidence="1">Required for formation of the rod structure of the flagellar apparatus. Together with FliI and FliH, may constitute the export apparatus of flagellin.</text>
</comment>
<name>A0ABX8RAQ8_9CLOT</name>
<keyword evidence="1" id="KW-1003">Cell membrane</keyword>
<evidence type="ECO:0000256" key="1">
    <source>
        <dbReference type="RuleBase" id="RU364093"/>
    </source>
</evidence>
<keyword evidence="1" id="KW-1006">Bacterial flagellum protein export</keyword>
<keyword evidence="1" id="KW-0812">Transmembrane</keyword>
<feature type="transmembrane region" description="Helical" evidence="1">
    <location>
        <begin position="7"/>
        <end position="24"/>
    </location>
</feature>
<comment type="similarity">
    <text evidence="1">Belongs to the FHIPEP (flagella/HR/invasion proteins export pore) family.</text>
</comment>
<dbReference type="InterPro" id="IPR006301">
    <property type="entry name" value="FlhA"/>
</dbReference>
<comment type="subcellular location">
    <subcellularLocation>
        <location evidence="1">Cell membrane</location>
        <topology evidence="1">Multi-pass membrane protein</topology>
    </subcellularLocation>
</comment>
<reference evidence="2" key="1">
    <citation type="submission" date="2021-07" db="EMBL/GenBank/DDBJ databases">
        <title>Complete genome sequence of Crassaminicella sp. 143-21, isolated from a deep-sea hydrothermal vent.</title>
        <authorList>
            <person name="Li X."/>
        </authorList>
    </citation>
    <scope>NUCLEOTIDE SEQUENCE</scope>
    <source>
        <strain evidence="2">143-21</strain>
    </source>
</reference>
<keyword evidence="1" id="KW-0813">Transport</keyword>
<dbReference type="InterPro" id="IPR001712">
    <property type="entry name" value="T3SS_FHIPEP"/>
</dbReference>
<dbReference type="NCBIfam" id="TIGR01398">
    <property type="entry name" value="FlhA"/>
    <property type="match status" value="1"/>
</dbReference>
<accession>A0ABX8RAQ8</accession>
<feature type="transmembrane region" description="Helical" evidence="1">
    <location>
        <begin position="92"/>
        <end position="119"/>
    </location>
</feature>
<keyword evidence="2" id="KW-0969">Cilium</keyword>
<dbReference type="RefSeq" id="WP_218282830.1">
    <property type="nucleotide sequence ID" value="NZ_CP078093.1"/>
</dbReference>
<gene>
    <name evidence="1 2" type="primary">flhA</name>
    <name evidence="2" type="ORF">KVH43_12390</name>
</gene>
<feature type="transmembrane region" description="Helical" evidence="1">
    <location>
        <begin position="55"/>
        <end position="72"/>
    </location>
</feature>
<feature type="transmembrane region" description="Helical" evidence="1">
    <location>
        <begin position="229"/>
        <end position="252"/>
    </location>
</feature>
<dbReference type="PIRSF" id="PIRSF005419">
    <property type="entry name" value="FlhA"/>
    <property type="match status" value="1"/>
</dbReference>
<feature type="transmembrane region" description="Helical" evidence="1">
    <location>
        <begin position="30"/>
        <end position="48"/>
    </location>
</feature>
<keyword evidence="2" id="KW-0966">Cell projection</keyword>
<evidence type="ECO:0000313" key="2">
    <source>
        <dbReference type="EMBL" id="QXM06133.1"/>
    </source>
</evidence>
<dbReference type="PANTHER" id="PTHR30161">
    <property type="entry name" value="FLAGELLAR EXPORT PROTEIN, MEMBRANE FLHA SUBUNIT-RELATED"/>
    <property type="match status" value="1"/>
</dbReference>
<proteinExistence type="inferred from homology"/>
<dbReference type="PROSITE" id="PS00994">
    <property type="entry name" value="FHIPEP"/>
    <property type="match status" value="1"/>
</dbReference>
<keyword evidence="1" id="KW-0653">Protein transport</keyword>
<dbReference type="Pfam" id="PF00771">
    <property type="entry name" value="FHIPEP"/>
    <property type="match status" value="1"/>
</dbReference>
<dbReference type="EMBL" id="CP078093">
    <property type="protein sequence ID" value="QXM06133.1"/>
    <property type="molecule type" value="Genomic_DNA"/>
</dbReference>
<feature type="transmembrane region" description="Helical" evidence="1">
    <location>
        <begin position="264"/>
        <end position="283"/>
    </location>
</feature>
<protein>
    <recommendedName>
        <fullName evidence="1">Flagellar biosynthesis protein FlhA</fullName>
    </recommendedName>
</protein>